<sequence>MGIYTPIDGINDLVDDTLGKDSTAGKVVKCAGAGIATGVFALAVGATGPVAGGIAAGVALSTAVINRKVGSA</sequence>
<accession>A0A1D9G640</accession>
<organism evidence="1 2">
    <name type="scientific">Moorena producens (strain JHB)</name>
    <dbReference type="NCBI Taxonomy" id="1454205"/>
    <lineage>
        <taxon>Bacteria</taxon>
        <taxon>Bacillati</taxon>
        <taxon>Cyanobacteriota</taxon>
        <taxon>Cyanophyceae</taxon>
        <taxon>Coleofasciculales</taxon>
        <taxon>Coleofasciculaceae</taxon>
        <taxon>Moorena</taxon>
    </lineage>
</organism>
<gene>
    <name evidence="1" type="ORF">BJP36_26845</name>
</gene>
<proteinExistence type="predicted"/>
<dbReference type="Proteomes" id="UP000176944">
    <property type="component" value="Chromosome"/>
</dbReference>
<evidence type="ECO:0000313" key="2">
    <source>
        <dbReference type="Proteomes" id="UP000176944"/>
    </source>
</evidence>
<name>A0A1D9G640_MOOP1</name>
<evidence type="ECO:0000313" key="1">
    <source>
        <dbReference type="EMBL" id="AOY82994.1"/>
    </source>
</evidence>
<dbReference type="EMBL" id="CP017708">
    <property type="protein sequence ID" value="AOY82994.1"/>
    <property type="molecule type" value="Genomic_DNA"/>
</dbReference>
<protein>
    <submittedName>
        <fullName evidence="1">Uncharacterized protein</fullName>
    </submittedName>
</protein>
<reference evidence="2" key="1">
    <citation type="submission" date="2016-10" db="EMBL/GenBank/DDBJ databases">
        <title>Comparative genomics uncovers the prolific and rare metabolic potential of the cyanobacterial genus Moorea.</title>
        <authorList>
            <person name="Leao T."/>
            <person name="Castelao G."/>
            <person name="Korobeynikov A."/>
            <person name="Monroe E.A."/>
            <person name="Podell S."/>
            <person name="Glukhov E."/>
            <person name="Allen E."/>
            <person name="Gerwick W.H."/>
            <person name="Gerwick L."/>
        </authorList>
    </citation>
    <scope>NUCLEOTIDE SEQUENCE [LARGE SCALE GENOMIC DNA]</scope>
    <source>
        <strain evidence="2">JHB</strain>
    </source>
</reference>
<dbReference type="AlphaFoldDB" id="A0A1D9G640"/>